<dbReference type="GO" id="GO:0005634">
    <property type="term" value="C:nucleus"/>
    <property type="evidence" value="ECO:0007669"/>
    <property type="project" value="TreeGrafter"/>
</dbReference>
<dbReference type="PROSITE" id="PS50280">
    <property type="entry name" value="SET"/>
    <property type="match status" value="1"/>
</dbReference>
<dbReference type="CDD" id="cd10524">
    <property type="entry name" value="SET_Suv4-20-like"/>
    <property type="match status" value="1"/>
</dbReference>
<proteinExistence type="predicted"/>
<feature type="non-terminal residue" evidence="2">
    <location>
        <position position="1"/>
    </location>
</feature>
<name>A0A4P9WK87_9FUNG</name>
<evidence type="ECO:0000259" key="1">
    <source>
        <dbReference type="PROSITE" id="PS50280"/>
    </source>
</evidence>
<dbReference type="AlphaFoldDB" id="A0A4P9WK87"/>
<sequence length="150" mass="16824">LRSHVSRYLSMYHVSAGYEIAQTQRYKSSGKVEACLIATMAMSRGDQIIHCIGLIATLTKEDEECLAGRDFSVIFSTRKECNCLMLGPARFVNHDCDPNCMFMTLETKGRTTLTFKVLRDIALGEEITTSYGDSYFGEANCDCLCETCER</sequence>
<dbReference type="OrthoDB" id="6627536at2759"/>
<feature type="non-terminal residue" evidence="2">
    <location>
        <position position="150"/>
    </location>
</feature>
<organism evidence="2 3">
    <name type="scientific">Blyttiomyces helicus</name>
    <dbReference type="NCBI Taxonomy" id="388810"/>
    <lineage>
        <taxon>Eukaryota</taxon>
        <taxon>Fungi</taxon>
        <taxon>Fungi incertae sedis</taxon>
        <taxon>Chytridiomycota</taxon>
        <taxon>Chytridiomycota incertae sedis</taxon>
        <taxon>Chytridiomycetes</taxon>
        <taxon>Chytridiomycetes incertae sedis</taxon>
        <taxon>Blyttiomyces</taxon>
    </lineage>
</organism>
<dbReference type="PANTHER" id="PTHR12977:SF4">
    <property type="entry name" value="HISTONE-LYSINE N-METHYLTRANSFERASE KMT5B"/>
    <property type="match status" value="1"/>
</dbReference>
<dbReference type="SUPFAM" id="SSF82199">
    <property type="entry name" value="SET domain"/>
    <property type="match status" value="1"/>
</dbReference>
<reference evidence="3" key="1">
    <citation type="journal article" date="2018" name="Nat. Microbiol.">
        <title>Leveraging single-cell genomics to expand the fungal tree of life.</title>
        <authorList>
            <person name="Ahrendt S.R."/>
            <person name="Quandt C.A."/>
            <person name="Ciobanu D."/>
            <person name="Clum A."/>
            <person name="Salamov A."/>
            <person name="Andreopoulos B."/>
            <person name="Cheng J.F."/>
            <person name="Woyke T."/>
            <person name="Pelin A."/>
            <person name="Henrissat B."/>
            <person name="Reynolds N.K."/>
            <person name="Benny G.L."/>
            <person name="Smith M.E."/>
            <person name="James T.Y."/>
            <person name="Grigoriev I.V."/>
        </authorList>
    </citation>
    <scope>NUCLEOTIDE SEQUENCE [LARGE SCALE GENOMIC DNA]</scope>
</reference>
<feature type="domain" description="SET" evidence="1">
    <location>
        <begin position="16"/>
        <end position="132"/>
    </location>
</feature>
<dbReference type="Pfam" id="PF00856">
    <property type="entry name" value="SET"/>
    <property type="match status" value="1"/>
</dbReference>
<dbReference type="Gene3D" id="2.170.270.10">
    <property type="entry name" value="SET domain"/>
    <property type="match status" value="1"/>
</dbReference>
<gene>
    <name evidence="2" type="ORF">BDK51DRAFT_11326</name>
</gene>
<dbReference type="InterPro" id="IPR039977">
    <property type="entry name" value="Suv4-20/Set9"/>
</dbReference>
<keyword evidence="3" id="KW-1185">Reference proteome</keyword>
<dbReference type="SMART" id="SM00317">
    <property type="entry name" value="SET"/>
    <property type="match status" value="1"/>
</dbReference>
<dbReference type="EMBL" id="KZ994820">
    <property type="protein sequence ID" value="RKO91978.1"/>
    <property type="molecule type" value="Genomic_DNA"/>
</dbReference>
<protein>
    <recommendedName>
        <fullName evidence="1">SET domain-containing protein</fullName>
    </recommendedName>
</protein>
<accession>A0A4P9WK87</accession>
<dbReference type="Proteomes" id="UP000269721">
    <property type="component" value="Unassembled WGS sequence"/>
</dbReference>
<dbReference type="PANTHER" id="PTHR12977">
    <property type="entry name" value="SUPPRESSOR OF VARIEGATION 4-20-RELATED"/>
    <property type="match status" value="1"/>
</dbReference>
<dbReference type="InterPro" id="IPR046341">
    <property type="entry name" value="SET_dom_sf"/>
</dbReference>
<evidence type="ECO:0000313" key="3">
    <source>
        <dbReference type="Proteomes" id="UP000269721"/>
    </source>
</evidence>
<dbReference type="InterPro" id="IPR001214">
    <property type="entry name" value="SET_dom"/>
</dbReference>
<evidence type="ECO:0000313" key="2">
    <source>
        <dbReference type="EMBL" id="RKO91978.1"/>
    </source>
</evidence>
<dbReference type="GO" id="GO:0042799">
    <property type="term" value="F:histone H4K20 methyltransferase activity"/>
    <property type="evidence" value="ECO:0007669"/>
    <property type="project" value="TreeGrafter"/>
</dbReference>